<dbReference type="VEuPathDB" id="VectorBase:AARA21_002970"/>
<dbReference type="GO" id="GO:0019731">
    <property type="term" value="P:antibacterial humoral response"/>
    <property type="evidence" value="ECO:0007669"/>
    <property type="project" value="InterPro"/>
</dbReference>
<accession>A0A182I4U6</accession>
<dbReference type="EMBL" id="APCN01002355">
    <property type="status" value="NOT_ANNOTATED_CDS"/>
    <property type="molecule type" value="Genomic_DNA"/>
</dbReference>
<name>A0A182I4U6_ANOAR</name>
<evidence type="ECO:0000256" key="2">
    <source>
        <dbReference type="ARBA" id="ARBA00010680"/>
    </source>
</evidence>
<dbReference type="AlphaFoldDB" id="A0A182I4U6"/>
<keyword evidence="4 9" id="KW-0929">Antimicrobial</keyword>
<evidence type="ECO:0000256" key="3">
    <source>
        <dbReference type="ARBA" id="ARBA00022525"/>
    </source>
</evidence>
<comment type="similarity">
    <text evidence="2 9">Belongs to the cecropin family.</text>
</comment>
<dbReference type="Pfam" id="PF00272">
    <property type="entry name" value="Cecropin"/>
    <property type="match status" value="1"/>
</dbReference>
<keyword evidence="11" id="KW-1185">Reference proteome</keyword>
<keyword evidence="5 9" id="KW-0399">Innate immunity</keyword>
<dbReference type="EnsemblMetazoa" id="AARA008596-RA">
    <property type="protein sequence ID" value="AARA008596-PA"/>
    <property type="gene ID" value="AARA008596"/>
</dbReference>
<evidence type="ECO:0000256" key="8">
    <source>
        <dbReference type="ARBA" id="ARBA00023022"/>
    </source>
</evidence>
<dbReference type="GO" id="GO:0050830">
    <property type="term" value="P:defense response to Gram-positive bacterium"/>
    <property type="evidence" value="ECO:0007669"/>
    <property type="project" value="TreeGrafter"/>
</dbReference>
<dbReference type="Proteomes" id="UP000075840">
    <property type="component" value="Unassembled WGS sequence"/>
</dbReference>
<dbReference type="PANTHER" id="PTHR38329">
    <property type="entry name" value="CECROPIN-A1-RELATED"/>
    <property type="match status" value="1"/>
</dbReference>
<evidence type="ECO:0000313" key="11">
    <source>
        <dbReference type="Proteomes" id="UP000075840"/>
    </source>
</evidence>
<keyword evidence="3" id="KW-0964">Secreted</keyword>
<dbReference type="PANTHER" id="PTHR38329:SF1">
    <property type="entry name" value="CECROPIN-A1-RELATED"/>
    <property type="match status" value="1"/>
</dbReference>
<dbReference type="GO" id="GO:0045087">
    <property type="term" value="P:innate immune response"/>
    <property type="evidence" value="ECO:0007669"/>
    <property type="project" value="UniProtKB-KW"/>
</dbReference>
<dbReference type="InterPro" id="IPR020400">
    <property type="entry name" value="CecC/Srx/CECD"/>
</dbReference>
<evidence type="ECO:0000256" key="6">
    <source>
        <dbReference type="ARBA" id="ARBA00022729"/>
    </source>
</evidence>
<evidence type="ECO:0000256" key="4">
    <source>
        <dbReference type="ARBA" id="ARBA00022529"/>
    </source>
</evidence>
<evidence type="ECO:0000256" key="5">
    <source>
        <dbReference type="ARBA" id="ARBA00022588"/>
    </source>
</evidence>
<proteinExistence type="inferred from homology"/>
<dbReference type="GO" id="GO:0050829">
    <property type="term" value="P:defense response to Gram-negative bacterium"/>
    <property type="evidence" value="ECO:0007669"/>
    <property type="project" value="UniProtKB-ARBA"/>
</dbReference>
<evidence type="ECO:0000313" key="10">
    <source>
        <dbReference type="EnsemblMetazoa" id="AARA008596-PA"/>
    </source>
</evidence>
<dbReference type="GO" id="GO:0005615">
    <property type="term" value="C:extracellular space"/>
    <property type="evidence" value="ECO:0007669"/>
    <property type="project" value="TreeGrafter"/>
</dbReference>
<keyword evidence="8 9" id="KW-0044">Antibiotic</keyword>
<protein>
    <submittedName>
        <fullName evidence="10">Uncharacterized protein</fullName>
    </submittedName>
</protein>
<dbReference type="RefSeq" id="XP_040160406.1">
    <property type="nucleotide sequence ID" value="XM_040304472.1"/>
</dbReference>
<evidence type="ECO:0000256" key="9">
    <source>
        <dbReference type="RuleBase" id="RU003948"/>
    </source>
</evidence>
<dbReference type="VEuPathDB" id="VectorBase:AARA008596"/>
<dbReference type="InterPro" id="IPR000875">
    <property type="entry name" value="CecC-like"/>
</dbReference>
<sequence>MNVSKLFVIVLLATLLLLDGQAEAGHLKKFGKKLEKVGKNVFHAVEKVVPVLQGIQDLREKKNGQRG</sequence>
<reference evidence="10" key="1">
    <citation type="submission" date="2022-08" db="UniProtKB">
        <authorList>
            <consortium name="EnsemblMetazoa"/>
        </authorList>
    </citation>
    <scope>IDENTIFICATION</scope>
    <source>
        <strain evidence="10">Dongola</strain>
    </source>
</reference>
<evidence type="ECO:0000256" key="7">
    <source>
        <dbReference type="ARBA" id="ARBA00022859"/>
    </source>
</evidence>
<dbReference type="KEGG" id="aara:120898514"/>
<organism evidence="10 11">
    <name type="scientific">Anopheles arabiensis</name>
    <name type="common">Mosquito</name>
    <dbReference type="NCBI Taxonomy" id="7173"/>
    <lineage>
        <taxon>Eukaryota</taxon>
        <taxon>Metazoa</taxon>
        <taxon>Ecdysozoa</taxon>
        <taxon>Arthropoda</taxon>
        <taxon>Hexapoda</taxon>
        <taxon>Insecta</taxon>
        <taxon>Pterygota</taxon>
        <taxon>Neoptera</taxon>
        <taxon>Endopterygota</taxon>
        <taxon>Diptera</taxon>
        <taxon>Nematocera</taxon>
        <taxon>Culicoidea</taxon>
        <taxon>Culicidae</taxon>
        <taxon>Anophelinae</taxon>
        <taxon>Anopheles</taxon>
    </lineage>
</organism>
<keyword evidence="7 9" id="KW-0391">Immunity</keyword>
<comment type="subcellular location">
    <subcellularLocation>
        <location evidence="1 9">Secreted</location>
    </subcellularLocation>
</comment>
<dbReference type="GeneID" id="120898514"/>
<evidence type="ECO:0000256" key="1">
    <source>
        <dbReference type="ARBA" id="ARBA00004613"/>
    </source>
</evidence>
<keyword evidence="6" id="KW-0732">Signal</keyword>